<dbReference type="PROSITE" id="PS51462">
    <property type="entry name" value="NUDIX"/>
    <property type="match status" value="1"/>
</dbReference>
<dbReference type="RefSeq" id="WP_257821420.1">
    <property type="nucleotide sequence ID" value="NZ_JABXYM010000001.1"/>
</dbReference>
<dbReference type="InterPro" id="IPR000086">
    <property type="entry name" value="NUDIX_hydrolase_dom"/>
</dbReference>
<keyword evidence="3" id="KW-0479">Metal-binding</keyword>
<organism evidence="8 9">
    <name type="scientific">Salipaludibacillus agaradhaerens</name>
    <name type="common">Bacillus agaradhaerens</name>
    <dbReference type="NCBI Taxonomy" id="76935"/>
    <lineage>
        <taxon>Bacteria</taxon>
        <taxon>Bacillati</taxon>
        <taxon>Bacillota</taxon>
        <taxon>Bacilli</taxon>
        <taxon>Bacillales</taxon>
        <taxon>Bacillaceae</taxon>
    </lineage>
</organism>
<evidence type="ECO:0000313" key="8">
    <source>
        <dbReference type="EMBL" id="MCR6096937.1"/>
    </source>
</evidence>
<evidence type="ECO:0000256" key="4">
    <source>
        <dbReference type="ARBA" id="ARBA00022801"/>
    </source>
</evidence>
<comment type="cofactor">
    <cofactor evidence="2">
        <name>Mg(2+)</name>
        <dbReference type="ChEBI" id="CHEBI:18420"/>
    </cofactor>
</comment>
<dbReference type="InterPro" id="IPR045121">
    <property type="entry name" value="CoAse"/>
</dbReference>
<dbReference type="Pfam" id="PF00293">
    <property type="entry name" value="NUDIX"/>
    <property type="match status" value="1"/>
</dbReference>
<evidence type="ECO:0000256" key="5">
    <source>
        <dbReference type="ARBA" id="ARBA00022842"/>
    </source>
</evidence>
<sequence>MEFMPQSLREHFRQKKAKLLDMNNLVSAAITVPFIERDNELYLVFQIRSQHVSQPGEICFPGGKVEDGDASLEETAVRELTEELGIEENNVTIMGELDYIVTPFRLIVYPFSGIISSEATFQVSKKEVEDIIIAPVSELLVLPREEHHIRLNLKPDNDFPYHLIPGGENYKWRKSYVTEHFYNYNGHIIWGLTARILTHVLNEIKEANT</sequence>
<evidence type="ECO:0000256" key="6">
    <source>
        <dbReference type="ARBA" id="ARBA00023211"/>
    </source>
</evidence>
<proteinExistence type="predicted"/>
<dbReference type="SUPFAM" id="SSF55811">
    <property type="entry name" value="Nudix"/>
    <property type="match status" value="1"/>
</dbReference>
<comment type="caution">
    <text evidence="8">The sequence shown here is derived from an EMBL/GenBank/DDBJ whole genome shotgun (WGS) entry which is preliminary data.</text>
</comment>
<keyword evidence="5" id="KW-0460">Magnesium</keyword>
<feature type="domain" description="Nudix hydrolase" evidence="7">
    <location>
        <begin position="24"/>
        <end position="155"/>
    </location>
</feature>
<dbReference type="CDD" id="cd03426">
    <property type="entry name" value="NUDIX_CoAse_Nudt7"/>
    <property type="match status" value="1"/>
</dbReference>
<comment type="cofactor">
    <cofactor evidence="1">
        <name>Mn(2+)</name>
        <dbReference type="ChEBI" id="CHEBI:29035"/>
    </cofactor>
</comment>
<protein>
    <submittedName>
        <fullName evidence="8">CoA pyrophosphatase</fullName>
    </submittedName>
</protein>
<dbReference type="PANTHER" id="PTHR12992:SF11">
    <property type="entry name" value="MITOCHONDRIAL COENZYME A DIPHOSPHATASE NUDT8"/>
    <property type="match status" value="1"/>
</dbReference>
<keyword evidence="9" id="KW-1185">Reference proteome</keyword>
<dbReference type="InterPro" id="IPR015797">
    <property type="entry name" value="NUDIX_hydrolase-like_dom_sf"/>
</dbReference>
<dbReference type="Proteomes" id="UP001057753">
    <property type="component" value="Unassembled WGS sequence"/>
</dbReference>
<evidence type="ECO:0000259" key="7">
    <source>
        <dbReference type="PROSITE" id="PS51462"/>
    </source>
</evidence>
<dbReference type="EMBL" id="JABXYM010000001">
    <property type="protein sequence ID" value="MCR6096937.1"/>
    <property type="molecule type" value="Genomic_DNA"/>
</dbReference>
<evidence type="ECO:0000256" key="1">
    <source>
        <dbReference type="ARBA" id="ARBA00001936"/>
    </source>
</evidence>
<keyword evidence="4" id="KW-0378">Hydrolase</keyword>
<gene>
    <name evidence="8" type="ORF">HXA33_10245</name>
</gene>
<dbReference type="GO" id="GO:0010945">
    <property type="term" value="F:coenzyme A diphosphatase activity"/>
    <property type="evidence" value="ECO:0007669"/>
    <property type="project" value="InterPro"/>
</dbReference>
<reference evidence="8" key="1">
    <citation type="submission" date="2020-06" db="EMBL/GenBank/DDBJ databases">
        <title>Insight into the genomes of haloalkaliphilic bacilli from Kenyan soda lakes.</title>
        <authorList>
            <person name="Mwirichia R."/>
            <person name="Villamizar G.C."/>
            <person name="Poehlein A."/>
            <person name="Mugweru J."/>
            <person name="Kipnyargis A."/>
            <person name="Kiplimo D."/>
            <person name="Orwa P."/>
            <person name="Daniel R."/>
        </authorList>
    </citation>
    <scope>NUCLEOTIDE SEQUENCE</scope>
    <source>
        <strain evidence="8">B1096_S55</strain>
    </source>
</reference>
<evidence type="ECO:0000313" key="9">
    <source>
        <dbReference type="Proteomes" id="UP001057753"/>
    </source>
</evidence>
<accession>A0A9Q4B252</accession>
<dbReference type="GO" id="GO:0046872">
    <property type="term" value="F:metal ion binding"/>
    <property type="evidence" value="ECO:0007669"/>
    <property type="project" value="UniProtKB-KW"/>
</dbReference>
<keyword evidence="6" id="KW-0464">Manganese</keyword>
<dbReference type="Gene3D" id="3.90.79.10">
    <property type="entry name" value="Nucleoside Triphosphate Pyrophosphohydrolase"/>
    <property type="match status" value="1"/>
</dbReference>
<dbReference type="PANTHER" id="PTHR12992">
    <property type="entry name" value="NUDIX HYDROLASE"/>
    <property type="match status" value="1"/>
</dbReference>
<dbReference type="AlphaFoldDB" id="A0A9Q4B252"/>
<evidence type="ECO:0000256" key="2">
    <source>
        <dbReference type="ARBA" id="ARBA00001946"/>
    </source>
</evidence>
<evidence type="ECO:0000256" key="3">
    <source>
        <dbReference type="ARBA" id="ARBA00022723"/>
    </source>
</evidence>
<name>A0A9Q4B252_SALAG</name>